<feature type="domain" description="Methyl-accepting transducer" evidence="5">
    <location>
        <begin position="276"/>
        <end position="540"/>
    </location>
</feature>
<name>A0ABU4JUC2_9CLOT</name>
<dbReference type="Pfam" id="PF00672">
    <property type="entry name" value="HAMP"/>
    <property type="match status" value="1"/>
</dbReference>
<evidence type="ECO:0000256" key="1">
    <source>
        <dbReference type="ARBA" id="ARBA00023224"/>
    </source>
</evidence>
<evidence type="ECO:0000259" key="5">
    <source>
        <dbReference type="PROSITE" id="PS50111"/>
    </source>
</evidence>
<keyword evidence="4" id="KW-0472">Membrane</keyword>
<dbReference type="PROSITE" id="PS50111">
    <property type="entry name" value="CHEMOTAXIS_TRANSDUC_2"/>
    <property type="match status" value="1"/>
</dbReference>
<keyword evidence="4" id="KW-1133">Transmembrane helix</keyword>
<keyword evidence="8" id="KW-1185">Reference proteome</keyword>
<accession>A0ABU4JUC2</accession>
<gene>
    <name evidence="7" type="ORF">P8V03_11390</name>
</gene>
<dbReference type="PROSITE" id="PS50885">
    <property type="entry name" value="HAMP"/>
    <property type="match status" value="1"/>
</dbReference>
<dbReference type="SUPFAM" id="SSF58104">
    <property type="entry name" value="Methyl-accepting chemotaxis protein (MCP) signaling domain"/>
    <property type="match status" value="1"/>
</dbReference>
<proteinExistence type="inferred from homology"/>
<dbReference type="SUPFAM" id="SSF103190">
    <property type="entry name" value="Sensory domain-like"/>
    <property type="match status" value="1"/>
</dbReference>
<evidence type="ECO:0000313" key="8">
    <source>
        <dbReference type="Proteomes" id="UP001281656"/>
    </source>
</evidence>
<dbReference type="CDD" id="cd06225">
    <property type="entry name" value="HAMP"/>
    <property type="match status" value="1"/>
</dbReference>
<keyword evidence="1 3" id="KW-0807">Transducer</keyword>
<dbReference type="RefSeq" id="WP_318798204.1">
    <property type="nucleotide sequence ID" value="NZ_JARUJP010000012.1"/>
</dbReference>
<dbReference type="PANTHER" id="PTHR32089:SF112">
    <property type="entry name" value="LYSOZYME-LIKE PROTEIN-RELATED"/>
    <property type="match status" value="1"/>
</dbReference>
<reference evidence="7 8" key="1">
    <citation type="submission" date="2023-04" db="EMBL/GenBank/DDBJ databases">
        <title>Clostridium tannerae sp. nov., isolated from the fecal material of an alpaca.</title>
        <authorList>
            <person name="Miller S."/>
            <person name="Hendry M."/>
            <person name="King J."/>
            <person name="Sankaranarayanan K."/>
            <person name="Lawson P.A."/>
        </authorList>
    </citation>
    <scope>NUCLEOTIDE SEQUENCE [LARGE SCALE GENOMIC DNA]</scope>
    <source>
        <strain evidence="7 8">A1-XYC3</strain>
    </source>
</reference>
<organism evidence="7 8">
    <name type="scientific">Clostridium tanneri</name>
    <dbReference type="NCBI Taxonomy" id="3037988"/>
    <lineage>
        <taxon>Bacteria</taxon>
        <taxon>Bacillati</taxon>
        <taxon>Bacillota</taxon>
        <taxon>Clostridia</taxon>
        <taxon>Eubacteriales</taxon>
        <taxon>Clostridiaceae</taxon>
        <taxon>Clostridium</taxon>
    </lineage>
</organism>
<dbReference type="Pfam" id="PF00015">
    <property type="entry name" value="MCPsignal"/>
    <property type="match status" value="1"/>
</dbReference>
<dbReference type="Proteomes" id="UP001281656">
    <property type="component" value="Unassembled WGS sequence"/>
</dbReference>
<dbReference type="EMBL" id="JARUJP010000012">
    <property type="protein sequence ID" value="MDW8801750.1"/>
    <property type="molecule type" value="Genomic_DNA"/>
</dbReference>
<feature type="domain" description="HAMP" evidence="6">
    <location>
        <begin position="205"/>
        <end position="257"/>
    </location>
</feature>
<dbReference type="Gene3D" id="1.10.287.950">
    <property type="entry name" value="Methyl-accepting chemotaxis protein"/>
    <property type="match status" value="1"/>
</dbReference>
<dbReference type="SMART" id="SM00304">
    <property type="entry name" value="HAMP"/>
    <property type="match status" value="1"/>
</dbReference>
<dbReference type="InterPro" id="IPR004089">
    <property type="entry name" value="MCPsignal_dom"/>
</dbReference>
<dbReference type="InterPro" id="IPR029151">
    <property type="entry name" value="Sensor-like_sf"/>
</dbReference>
<evidence type="ECO:0000256" key="2">
    <source>
        <dbReference type="ARBA" id="ARBA00029447"/>
    </source>
</evidence>
<keyword evidence="4" id="KW-0812">Transmembrane</keyword>
<sequence length="566" mass="62516">MGKLGLKILKRVGLIFIFSMILLFTVNLFTFQHVFSKVQEDVAENAKKAVSSVDGDKVGRLIENKSMDSKEYKELKESLITYKNDTGIKFLYIMGKDDSSAYMLVDANIKESDQIGEKYNLEEEMLEAFGGKVSYSKNPVEDSDGVLISGYAPIKNSSGEIIAIMGADIDVSLYTYTKKIMNLSLIITVLVMCSLTILMVFSLSKKISLSVEKIKYGLDKMSEGDLTTPMHIKSGDEFEDIALYINKVRVDIKKIVEDIGISSNRVRQQTESLSAVSKELAVASEAVAESTDEGVKNLSVQKEQMVTINTILDNFGTKVNEILSLAKMLNSEVEIINNKAQDSNKDLVNFEQSIKEVNLSFDDVRDKIKGFAINLNKISKITNIINDIADQTNLLALNAAIEAARAGESGRGFSIVAEEIRKLAEQSKNSSQNITSLIEVVLHEGELIAETSDNMNDRLNDQVIKLNSSTDSIRTVISYIEEVFPKINNIHNNIVAINGEKERIIEDTMSMSCASGNISASVEEISSSTQEISASSQEIAGAAEQLTDITEEMVKNIEKFQVSEEK</sequence>
<protein>
    <submittedName>
        <fullName evidence="7">Methyl-accepting chemotaxis protein</fullName>
    </submittedName>
</protein>
<dbReference type="Gene3D" id="6.10.340.10">
    <property type="match status" value="1"/>
</dbReference>
<evidence type="ECO:0000256" key="4">
    <source>
        <dbReference type="SAM" id="Phobius"/>
    </source>
</evidence>
<dbReference type="PANTHER" id="PTHR32089">
    <property type="entry name" value="METHYL-ACCEPTING CHEMOTAXIS PROTEIN MCPB"/>
    <property type="match status" value="1"/>
</dbReference>
<feature type="transmembrane region" description="Helical" evidence="4">
    <location>
        <begin position="180"/>
        <end position="203"/>
    </location>
</feature>
<dbReference type="SMART" id="SM00283">
    <property type="entry name" value="MA"/>
    <property type="match status" value="1"/>
</dbReference>
<comment type="similarity">
    <text evidence="2">Belongs to the methyl-accepting chemotaxis (MCP) protein family.</text>
</comment>
<comment type="caution">
    <text evidence="7">The sequence shown here is derived from an EMBL/GenBank/DDBJ whole genome shotgun (WGS) entry which is preliminary data.</text>
</comment>
<evidence type="ECO:0000259" key="6">
    <source>
        <dbReference type="PROSITE" id="PS50885"/>
    </source>
</evidence>
<evidence type="ECO:0000313" key="7">
    <source>
        <dbReference type="EMBL" id="MDW8801750.1"/>
    </source>
</evidence>
<evidence type="ECO:0000256" key="3">
    <source>
        <dbReference type="PROSITE-ProRule" id="PRU00284"/>
    </source>
</evidence>
<feature type="transmembrane region" description="Helical" evidence="4">
    <location>
        <begin position="12"/>
        <end position="31"/>
    </location>
</feature>
<dbReference type="InterPro" id="IPR003660">
    <property type="entry name" value="HAMP_dom"/>
</dbReference>